<evidence type="ECO:0000313" key="2">
    <source>
        <dbReference type="EMBL" id="CAJ1505600.1"/>
    </source>
</evidence>
<dbReference type="EMBL" id="OY726397">
    <property type="protein sequence ID" value="CAJ1505600.1"/>
    <property type="molecule type" value="Genomic_DNA"/>
</dbReference>
<name>A0ABM9LVT8_9MYCO</name>
<dbReference type="InterPro" id="IPR021235">
    <property type="entry name" value="DUF2637"/>
</dbReference>
<feature type="transmembrane region" description="Helical" evidence="1">
    <location>
        <begin position="49"/>
        <end position="69"/>
    </location>
</feature>
<dbReference type="RefSeq" id="WP_308478405.1">
    <property type="nucleotide sequence ID" value="NZ_OY726397.1"/>
</dbReference>
<dbReference type="Proteomes" id="UP001190465">
    <property type="component" value="Chromosome"/>
</dbReference>
<gene>
    <name evidence="2" type="ORF">MU0053_002976</name>
</gene>
<protein>
    <submittedName>
        <fullName evidence="2">DUF2637 domain-containing protein</fullName>
    </submittedName>
</protein>
<keyword evidence="1" id="KW-1133">Transmembrane helix</keyword>
<reference evidence="2 3" key="1">
    <citation type="submission" date="2023-08" db="EMBL/GenBank/DDBJ databases">
        <authorList>
            <person name="Folkvardsen B D."/>
            <person name="Norman A."/>
        </authorList>
    </citation>
    <scope>NUCLEOTIDE SEQUENCE [LARGE SCALE GENOMIC DNA]</scope>
    <source>
        <strain evidence="2 3">Mu0053</strain>
    </source>
</reference>
<sequence>MWSRISGRGVVYWCFLIAVAGIAAAAFRLSFEALRSLAVQYGYSHADAALFPLILDGLIAVCTLGLVMLSRIEALHRDAADAHRDAPEAHRDAGSTSADAAAGAGDAVASRPIVAVHRDAVLNQADAVKTQLRATAVHNGIPAMHASDGAAAVRQRGDAPDAHQQLARHLVDSGRTTVEREVVQDVLARTARGQSSRAVAAGTGLSPSSVQRIVKAARDEIEVRT</sequence>
<proteinExistence type="predicted"/>
<keyword evidence="1" id="KW-0812">Transmembrane</keyword>
<evidence type="ECO:0000313" key="3">
    <source>
        <dbReference type="Proteomes" id="UP001190465"/>
    </source>
</evidence>
<dbReference type="Pfam" id="PF10935">
    <property type="entry name" value="DUF2637"/>
    <property type="match status" value="1"/>
</dbReference>
<keyword evidence="1" id="KW-0472">Membrane</keyword>
<feature type="transmembrane region" description="Helical" evidence="1">
    <location>
        <begin position="9"/>
        <end position="29"/>
    </location>
</feature>
<accession>A0ABM9LVT8</accession>
<evidence type="ECO:0000256" key="1">
    <source>
        <dbReference type="SAM" id="Phobius"/>
    </source>
</evidence>
<organism evidence="2 3">
    <name type="scientific">[Mycobacterium] burgundiense</name>
    <dbReference type="NCBI Taxonomy" id="3064286"/>
    <lineage>
        <taxon>Bacteria</taxon>
        <taxon>Bacillati</taxon>
        <taxon>Actinomycetota</taxon>
        <taxon>Actinomycetes</taxon>
        <taxon>Mycobacteriales</taxon>
        <taxon>Mycobacteriaceae</taxon>
        <taxon>Mycolicibacterium</taxon>
    </lineage>
</organism>
<keyword evidence="3" id="KW-1185">Reference proteome</keyword>